<feature type="binding site" evidence="12">
    <location>
        <position position="218"/>
    </location>
    <ligand>
        <name>K(+)</name>
        <dbReference type="ChEBI" id="CHEBI:29103"/>
    </ligand>
</feature>
<evidence type="ECO:0000256" key="8">
    <source>
        <dbReference type="ARBA" id="ARBA00022958"/>
    </source>
</evidence>
<evidence type="ECO:0000256" key="12">
    <source>
        <dbReference type="PIRSR" id="PIRSR006247-1"/>
    </source>
</evidence>
<dbReference type="EMBL" id="QUSL01000002">
    <property type="protein sequence ID" value="RGD86974.1"/>
    <property type="molecule type" value="Genomic_DNA"/>
</dbReference>
<feature type="binding site" evidence="12">
    <location>
        <position position="312"/>
    </location>
    <ligand>
        <name>K(+)</name>
        <dbReference type="ChEBI" id="CHEBI:29103"/>
    </ligand>
</feature>
<dbReference type="Proteomes" id="UP000261032">
    <property type="component" value="Unassembled WGS sequence"/>
</dbReference>
<keyword evidence="3" id="KW-0813">Transport</keyword>
<evidence type="ECO:0000256" key="3">
    <source>
        <dbReference type="ARBA" id="ARBA00022448"/>
    </source>
</evidence>
<protein>
    <submittedName>
        <fullName evidence="14">TrkH family potassium uptake protein</fullName>
    </submittedName>
</protein>
<feature type="transmembrane region" description="Helical" evidence="13">
    <location>
        <begin position="325"/>
        <end position="348"/>
    </location>
</feature>
<keyword evidence="9 13" id="KW-1133">Transmembrane helix</keyword>
<feature type="binding site" evidence="12">
    <location>
        <position position="429"/>
    </location>
    <ligand>
        <name>K(+)</name>
        <dbReference type="ChEBI" id="CHEBI:29103"/>
    </ligand>
</feature>
<reference evidence="14 15" key="1">
    <citation type="submission" date="2018-08" db="EMBL/GenBank/DDBJ databases">
        <title>A genome reference for cultivated species of the human gut microbiota.</title>
        <authorList>
            <person name="Zou Y."/>
            <person name="Xue W."/>
            <person name="Luo G."/>
        </authorList>
    </citation>
    <scope>NUCLEOTIDE SEQUENCE [LARGE SCALE GENOMIC DNA]</scope>
    <source>
        <strain evidence="14 15">OM06-4</strain>
    </source>
</reference>
<evidence type="ECO:0000256" key="6">
    <source>
        <dbReference type="ARBA" id="ARBA00022538"/>
    </source>
</evidence>
<keyword evidence="5" id="KW-0997">Cell inner membrane</keyword>
<feature type="binding site" evidence="12">
    <location>
        <position position="109"/>
    </location>
    <ligand>
        <name>K(+)</name>
        <dbReference type="ChEBI" id="CHEBI:29103"/>
    </ligand>
</feature>
<feature type="binding site" evidence="12">
    <location>
        <position position="313"/>
    </location>
    <ligand>
        <name>K(+)</name>
        <dbReference type="ChEBI" id="CHEBI:29103"/>
    </ligand>
</feature>
<dbReference type="RefSeq" id="WP_117580338.1">
    <property type="nucleotide sequence ID" value="NZ_JBDOIQ010000004.1"/>
</dbReference>
<comment type="subcellular location">
    <subcellularLocation>
        <location evidence="1">Cell inner membrane</location>
        <topology evidence="1">Multi-pass membrane protein</topology>
    </subcellularLocation>
</comment>
<feature type="transmembrane region" description="Helical" evidence="13">
    <location>
        <begin position="238"/>
        <end position="258"/>
    </location>
</feature>
<dbReference type="InterPro" id="IPR004772">
    <property type="entry name" value="TrkH"/>
</dbReference>
<dbReference type="PANTHER" id="PTHR32024">
    <property type="entry name" value="TRK SYSTEM POTASSIUM UPTAKE PROTEIN TRKG-RELATED"/>
    <property type="match status" value="1"/>
</dbReference>
<keyword evidence="6" id="KW-0633">Potassium transport</keyword>
<dbReference type="PANTHER" id="PTHR32024:SF2">
    <property type="entry name" value="TRK SYSTEM POTASSIUM UPTAKE PROTEIN TRKG-RELATED"/>
    <property type="match status" value="1"/>
</dbReference>
<evidence type="ECO:0000313" key="15">
    <source>
        <dbReference type="Proteomes" id="UP000261032"/>
    </source>
</evidence>
<keyword evidence="4" id="KW-1003">Cell membrane</keyword>
<feature type="binding site" evidence="12">
    <location>
        <position position="110"/>
    </location>
    <ligand>
        <name>K(+)</name>
        <dbReference type="ChEBI" id="CHEBI:29103"/>
    </ligand>
</feature>
<dbReference type="PIRSF" id="PIRSF006247">
    <property type="entry name" value="TrkH"/>
    <property type="match status" value="1"/>
</dbReference>
<keyword evidence="10" id="KW-0406">Ion transport</keyword>
<evidence type="ECO:0000256" key="4">
    <source>
        <dbReference type="ARBA" id="ARBA00022475"/>
    </source>
</evidence>
<dbReference type="InterPro" id="IPR003445">
    <property type="entry name" value="Cat_transpt"/>
</dbReference>
<dbReference type="GO" id="GO:0005886">
    <property type="term" value="C:plasma membrane"/>
    <property type="evidence" value="ECO:0007669"/>
    <property type="project" value="UniProtKB-SubCell"/>
</dbReference>
<organism evidence="14 15">
    <name type="scientific">Thomasclavelia ramosa</name>
    <dbReference type="NCBI Taxonomy" id="1547"/>
    <lineage>
        <taxon>Bacteria</taxon>
        <taxon>Bacillati</taxon>
        <taxon>Bacillota</taxon>
        <taxon>Erysipelotrichia</taxon>
        <taxon>Erysipelotrichales</taxon>
        <taxon>Coprobacillaceae</taxon>
        <taxon>Thomasclavelia</taxon>
    </lineage>
</organism>
<keyword evidence="8 12" id="KW-0630">Potassium</keyword>
<feature type="transmembrane region" description="Helical" evidence="13">
    <location>
        <begin position="181"/>
        <end position="202"/>
    </location>
</feature>
<evidence type="ECO:0000256" key="10">
    <source>
        <dbReference type="ARBA" id="ARBA00023065"/>
    </source>
</evidence>
<evidence type="ECO:0000256" key="7">
    <source>
        <dbReference type="ARBA" id="ARBA00022692"/>
    </source>
</evidence>
<proteinExistence type="inferred from homology"/>
<feature type="transmembrane region" description="Helical" evidence="13">
    <location>
        <begin position="12"/>
        <end position="31"/>
    </location>
</feature>
<comment type="caution">
    <text evidence="14">The sequence shown here is derived from an EMBL/GenBank/DDBJ whole genome shotgun (WGS) entry which is preliminary data.</text>
</comment>
<gene>
    <name evidence="14" type="ORF">DXB93_02065</name>
</gene>
<evidence type="ECO:0000256" key="13">
    <source>
        <dbReference type="SAM" id="Phobius"/>
    </source>
</evidence>
<evidence type="ECO:0000256" key="1">
    <source>
        <dbReference type="ARBA" id="ARBA00004429"/>
    </source>
</evidence>
<feature type="transmembrane region" description="Helical" evidence="13">
    <location>
        <begin position="37"/>
        <end position="57"/>
    </location>
</feature>
<feature type="transmembrane region" description="Helical" evidence="13">
    <location>
        <begin position="131"/>
        <end position="151"/>
    </location>
</feature>
<evidence type="ECO:0000256" key="9">
    <source>
        <dbReference type="ARBA" id="ARBA00022989"/>
    </source>
</evidence>
<keyword evidence="11 13" id="KW-0472">Membrane</keyword>
<keyword evidence="12" id="KW-0479">Metal-binding</keyword>
<evidence type="ECO:0000313" key="14">
    <source>
        <dbReference type="EMBL" id="RGD86974.1"/>
    </source>
</evidence>
<keyword evidence="7 13" id="KW-0812">Transmembrane</keyword>
<evidence type="ECO:0000256" key="11">
    <source>
        <dbReference type="ARBA" id="ARBA00023136"/>
    </source>
</evidence>
<feature type="transmembrane region" description="Helical" evidence="13">
    <location>
        <begin position="270"/>
        <end position="292"/>
    </location>
</feature>
<sequence>MNKKMIVFTIGKLLTITGLLMFMPVIVSLIYQETEGVYYAILGIIMLALGILISRKAPRKKNIYAREGFAIVALSWLLISLLGAIPFCLTGEIPSYVDAVFETVSGFTTTGSSILSNVEALSHTSLFWRSFTHWVGGMGILVFVIAFIPIASGRSLHILRAEVPGPVVGKLVSKVRLTARILYVIYAIMTVIEIILLLFGGMPLFDCILNAFGTAGTGGFGIKNASIAAYDSAYIDGVITVFMILFGINFNLIYFFILGRIKEVLKSEELRWYLIIIVAAIALITINILPLYDSILSALRYSSFQVGSIITTTGFVTADYGQWPVFSQVILLSLMFVGACSGSTGGGIKVSRIVIYFKNARNELHKLLHPHSVRAVEFENQPVEDNVIRTIHAYLVVYITIFALSLLILTFLNLDFKSAFSAIASCLNNIGPGLDVVGPVSNFGSLPDVSKIVLTFDMLAGRLELFPMLLLFSPSLWRK</sequence>
<dbReference type="GO" id="GO:0046872">
    <property type="term" value="F:metal ion binding"/>
    <property type="evidence" value="ECO:0007669"/>
    <property type="project" value="UniProtKB-KW"/>
</dbReference>
<dbReference type="Pfam" id="PF02386">
    <property type="entry name" value="TrkH"/>
    <property type="match status" value="1"/>
</dbReference>
<comment type="similarity">
    <text evidence="2">Belongs to the TrkH potassium transport family.</text>
</comment>
<dbReference type="AlphaFoldDB" id="A0A3E3EGD0"/>
<accession>A0A3E3EGD0</accession>
<feature type="transmembrane region" description="Helical" evidence="13">
    <location>
        <begin position="391"/>
        <end position="412"/>
    </location>
</feature>
<feature type="transmembrane region" description="Helical" evidence="13">
    <location>
        <begin position="69"/>
        <end position="87"/>
    </location>
</feature>
<dbReference type="GO" id="GO:0015379">
    <property type="term" value="F:potassium:chloride symporter activity"/>
    <property type="evidence" value="ECO:0007669"/>
    <property type="project" value="InterPro"/>
</dbReference>
<name>A0A3E3EGD0_9FIRM</name>
<evidence type="ECO:0000256" key="5">
    <source>
        <dbReference type="ARBA" id="ARBA00022519"/>
    </source>
</evidence>
<evidence type="ECO:0000256" key="2">
    <source>
        <dbReference type="ARBA" id="ARBA00009137"/>
    </source>
</evidence>